<dbReference type="GO" id="GO:0005524">
    <property type="term" value="F:ATP binding"/>
    <property type="evidence" value="ECO:0007669"/>
    <property type="project" value="UniProtKB-UniRule"/>
</dbReference>
<feature type="chain" id="PRO_5044002212" description="Protein kinase domain-containing protein" evidence="19">
    <location>
        <begin position="23"/>
        <end position="1560"/>
    </location>
</feature>
<keyword evidence="12 18" id="KW-1133">Transmembrane helix</keyword>
<dbReference type="Pfam" id="PF00069">
    <property type="entry name" value="Pkinase"/>
    <property type="match status" value="1"/>
</dbReference>
<evidence type="ECO:0000256" key="8">
    <source>
        <dbReference type="ARBA" id="ARBA00022737"/>
    </source>
</evidence>
<evidence type="ECO:0000256" key="1">
    <source>
        <dbReference type="ARBA" id="ARBA00004236"/>
    </source>
</evidence>
<keyword evidence="3" id="KW-1003">Cell membrane</keyword>
<dbReference type="InterPro" id="IPR032675">
    <property type="entry name" value="LRR_dom_sf"/>
</dbReference>
<feature type="domain" description="Protein kinase" evidence="20">
    <location>
        <begin position="1302"/>
        <end position="1556"/>
    </location>
</feature>
<evidence type="ECO:0000256" key="2">
    <source>
        <dbReference type="ARBA" id="ARBA00004430"/>
    </source>
</evidence>
<evidence type="ECO:0000256" key="4">
    <source>
        <dbReference type="ARBA" id="ARBA00022614"/>
    </source>
</evidence>
<evidence type="ECO:0000256" key="14">
    <source>
        <dbReference type="ARBA" id="ARBA00023170"/>
    </source>
</evidence>
<evidence type="ECO:0000256" key="19">
    <source>
        <dbReference type="SAM" id="SignalP"/>
    </source>
</evidence>
<evidence type="ECO:0000313" key="22">
    <source>
        <dbReference type="Proteomes" id="UP001465755"/>
    </source>
</evidence>
<dbReference type="InterPro" id="IPR003591">
    <property type="entry name" value="Leu-rich_rpt_typical-subtyp"/>
</dbReference>
<evidence type="ECO:0000256" key="15">
    <source>
        <dbReference type="ARBA" id="ARBA00023180"/>
    </source>
</evidence>
<evidence type="ECO:0000256" key="11">
    <source>
        <dbReference type="ARBA" id="ARBA00022840"/>
    </source>
</evidence>
<dbReference type="PROSITE" id="PS00108">
    <property type="entry name" value="PROTEIN_KINASE_ST"/>
    <property type="match status" value="1"/>
</dbReference>
<evidence type="ECO:0000256" key="13">
    <source>
        <dbReference type="ARBA" id="ARBA00023136"/>
    </source>
</evidence>
<evidence type="ECO:0000256" key="18">
    <source>
        <dbReference type="SAM" id="Phobius"/>
    </source>
</evidence>
<evidence type="ECO:0000256" key="3">
    <source>
        <dbReference type="ARBA" id="ARBA00022475"/>
    </source>
</evidence>
<keyword evidence="15" id="KW-0325">Glycoprotein</keyword>
<comment type="subcellular location">
    <subcellularLocation>
        <location evidence="1">Cell membrane</location>
    </subcellularLocation>
    <subcellularLocation>
        <location evidence="2">Cytoplasm</location>
        <location evidence="2">Cytoskeleton</location>
        <location evidence="2">Cilium axoneme</location>
    </subcellularLocation>
    <subcellularLocation>
        <location evidence="16">Endomembrane system</location>
        <topology evidence="16">Single-pass membrane protein</topology>
    </subcellularLocation>
</comment>
<dbReference type="EMBL" id="JALJOQ010000019">
    <property type="protein sequence ID" value="KAK9809493.1"/>
    <property type="molecule type" value="Genomic_DNA"/>
</dbReference>
<dbReference type="PANTHER" id="PTHR48052">
    <property type="entry name" value="UNNAMED PRODUCT"/>
    <property type="match status" value="1"/>
</dbReference>
<evidence type="ECO:0000256" key="16">
    <source>
        <dbReference type="ARBA" id="ARBA00037847"/>
    </source>
</evidence>
<evidence type="ECO:0000256" key="5">
    <source>
        <dbReference type="ARBA" id="ARBA00022679"/>
    </source>
</evidence>
<evidence type="ECO:0000256" key="17">
    <source>
        <dbReference type="PROSITE-ProRule" id="PRU10141"/>
    </source>
</evidence>
<keyword evidence="6 18" id="KW-0812">Transmembrane</keyword>
<dbReference type="GO" id="GO:0005886">
    <property type="term" value="C:plasma membrane"/>
    <property type="evidence" value="ECO:0007669"/>
    <property type="project" value="UniProtKB-SubCell"/>
</dbReference>
<dbReference type="PANTHER" id="PTHR48052:SF8">
    <property type="entry name" value="LRR RECEPTOR-LIKE SERINE_THREONINE-PROTEIN KINASE FLS2"/>
    <property type="match status" value="1"/>
</dbReference>
<dbReference type="SMART" id="SM00369">
    <property type="entry name" value="LRR_TYP"/>
    <property type="match status" value="6"/>
</dbReference>
<dbReference type="InterPro" id="IPR008271">
    <property type="entry name" value="Ser/Thr_kinase_AS"/>
</dbReference>
<dbReference type="Gene3D" id="1.10.510.10">
    <property type="entry name" value="Transferase(Phosphotransferase) domain 1"/>
    <property type="match status" value="1"/>
</dbReference>
<dbReference type="GO" id="GO:0012505">
    <property type="term" value="C:endomembrane system"/>
    <property type="evidence" value="ECO:0007669"/>
    <property type="project" value="UniProtKB-SubCell"/>
</dbReference>
<evidence type="ECO:0000256" key="9">
    <source>
        <dbReference type="ARBA" id="ARBA00022741"/>
    </source>
</evidence>
<keyword evidence="4" id="KW-0433">Leucine-rich repeat</keyword>
<dbReference type="PROSITE" id="PS50011">
    <property type="entry name" value="PROTEIN_KINASE_DOM"/>
    <property type="match status" value="1"/>
</dbReference>
<keyword evidence="9 17" id="KW-0547">Nucleotide-binding</keyword>
<dbReference type="PROSITE" id="PS00107">
    <property type="entry name" value="PROTEIN_KINASE_ATP"/>
    <property type="match status" value="1"/>
</dbReference>
<keyword evidence="8" id="KW-0677">Repeat</keyword>
<organism evidence="21 22">
    <name type="scientific">Symbiochloris irregularis</name>
    <dbReference type="NCBI Taxonomy" id="706552"/>
    <lineage>
        <taxon>Eukaryota</taxon>
        <taxon>Viridiplantae</taxon>
        <taxon>Chlorophyta</taxon>
        <taxon>core chlorophytes</taxon>
        <taxon>Trebouxiophyceae</taxon>
        <taxon>Trebouxiales</taxon>
        <taxon>Trebouxiaceae</taxon>
        <taxon>Symbiochloris</taxon>
    </lineage>
</organism>
<evidence type="ECO:0000256" key="7">
    <source>
        <dbReference type="ARBA" id="ARBA00022729"/>
    </source>
</evidence>
<dbReference type="SMART" id="SM00220">
    <property type="entry name" value="S_TKc"/>
    <property type="match status" value="1"/>
</dbReference>
<dbReference type="Gene3D" id="3.80.10.10">
    <property type="entry name" value="Ribonuclease Inhibitor"/>
    <property type="match status" value="3"/>
</dbReference>
<evidence type="ECO:0000259" key="20">
    <source>
        <dbReference type="PROSITE" id="PS50011"/>
    </source>
</evidence>
<dbReference type="SUPFAM" id="SSF52058">
    <property type="entry name" value="L domain-like"/>
    <property type="match status" value="3"/>
</dbReference>
<evidence type="ECO:0000256" key="6">
    <source>
        <dbReference type="ARBA" id="ARBA00022692"/>
    </source>
</evidence>
<evidence type="ECO:0000256" key="12">
    <source>
        <dbReference type="ARBA" id="ARBA00022989"/>
    </source>
</evidence>
<reference evidence="21 22" key="1">
    <citation type="journal article" date="2024" name="Nat. Commun.">
        <title>Phylogenomics reveals the evolutionary origins of lichenization in chlorophyte algae.</title>
        <authorList>
            <person name="Puginier C."/>
            <person name="Libourel C."/>
            <person name="Otte J."/>
            <person name="Skaloud P."/>
            <person name="Haon M."/>
            <person name="Grisel S."/>
            <person name="Petersen M."/>
            <person name="Berrin J.G."/>
            <person name="Delaux P.M."/>
            <person name="Dal Grande F."/>
            <person name="Keller J."/>
        </authorList>
    </citation>
    <scope>NUCLEOTIDE SEQUENCE [LARGE SCALE GENOMIC DNA]</scope>
    <source>
        <strain evidence="21 22">SAG 2036</strain>
    </source>
</reference>
<dbReference type="InterPro" id="IPR017441">
    <property type="entry name" value="Protein_kinase_ATP_BS"/>
</dbReference>
<evidence type="ECO:0000313" key="21">
    <source>
        <dbReference type="EMBL" id="KAK9809493.1"/>
    </source>
</evidence>
<name>A0AAW1PI04_9CHLO</name>
<keyword evidence="10" id="KW-0418">Kinase</keyword>
<keyword evidence="22" id="KW-1185">Reference proteome</keyword>
<keyword evidence="13 18" id="KW-0472">Membrane</keyword>
<keyword evidence="5" id="KW-0808">Transferase</keyword>
<dbReference type="InterPro" id="IPR001611">
    <property type="entry name" value="Leu-rich_rpt"/>
</dbReference>
<feature type="signal peptide" evidence="19">
    <location>
        <begin position="1"/>
        <end position="22"/>
    </location>
</feature>
<dbReference type="Proteomes" id="UP001465755">
    <property type="component" value="Unassembled WGS sequence"/>
</dbReference>
<dbReference type="InterPro" id="IPR000719">
    <property type="entry name" value="Prot_kinase_dom"/>
</dbReference>
<dbReference type="GO" id="GO:0004672">
    <property type="term" value="F:protein kinase activity"/>
    <property type="evidence" value="ECO:0007669"/>
    <property type="project" value="InterPro"/>
</dbReference>
<keyword evidence="14" id="KW-0675">Receptor</keyword>
<dbReference type="Pfam" id="PF00560">
    <property type="entry name" value="LRR_1"/>
    <property type="match status" value="1"/>
</dbReference>
<dbReference type="GO" id="GO:0005930">
    <property type="term" value="C:axoneme"/>
    <property type="evidence" value="ECO:0007669"/>
    <property type="project" value="UniProtKB-SubCell"/>
</dbReference>
<keyword evidence="7 19" id="KW-0732">Signal</keyword>
<evidence type="ECO:0000256" key="10">
    <source>
        <dbReference type="ARBA" id="ARBA00022777"/>
    </source>
</evidence>
<feature type="transmembrane region" description="Helical" evidence="18">
    <location>
        <begin position="1219"/>
        <end position="1243"/>
    </location>
</feature>
<sequence length="1560" mass="166882">MRRSRCLVLFVTLAEFTGYAGCNQLTQADLQASLLDFKALVNATGLEAACGSWEEVGPGPCLPDQWGCVTCDQDGELTGLNISWGGESYLELGEISDAWGYTLGSIPSLQTLNLGRVQLTATLPAALGEYFPNLTTFSITDSIVPCCLPDEWGRLESWPMLTTLTIDSVMPLLTSLPDWASPQAWRSLTSLTLVISDNASNLNASVQTQLPASWSQGFKQLQNLEIGGRRGLVSPNLPEEWGINDAFPALQNLIIFFDASIGATLPSVWGSHGGLASLQSVAISSLSGTLPNQWGTRFASLSHIAFPWGALTGSLPSSWGSLSLAYIDLSRNFLEGPIPETWKRVQRLILFPGNIGLCGSLPANLTLQECSNSAASAASASNLPACGWQAKLLQLAQFVHFDPNLALAPIGHPLIGWANYPAVLNQSSFPVDTADACNWTRVLCSSDGNIRSLDLSYAFLYGLETSDYDGEETVQWASGPQEALNKMSPSPCGNFSNLQSLNLSSTRFMPNVSTVSRNAFDVDGSSNLQLGVFGSDVVTVSLTQLVSWEFPELLHLDISSSNLVGSIPSEWRGGKQLPKLQSFVAENVPMIDRSWEALATAMPSLVFLNLNNTGAIDIIPTGKNGHVFSLLRCLVVSAYLPSHSSAFPNLTHLIMDGNTTTASLPEWQESFPSLELFSCQWCILSGTLGLLGQPNLHTIRLPGNSLSGTLPASWSMSQLRYVDLTANRLNGTLPSSWSQLPFAFLSLQNNSISGTLPASWGCNGQGWTQAVRRNNPAGIVSSTPATTWLDLSMNQLTGTIPEDFGCNGSLASLVNSSYRDDVYCPSHNTYLTLRLGAGGLSMNNNSLQGSVPSTFAEKVAIAALLPGNTGLNNDSSADGLPPLPAPTLLPFNEAHLGSNLFAIKSAFQNFNSSLSFKGGGGWVQNGSSACLPSPWPGLTCSGEGHLLAINFAGWNLQGTLAPEWSQLTHLQSVDLSQNPLISGTLPPEWGGQRQFPQLQIFLLEDAVGLSGSIPSNWGSSWPRLLVLDLSHTGVLGPLPASWSQSDAFPKLQKLSLSNSKISGSLPVFGRNASAALQQLQLGSCSFSGTLPESYGSLGQLQLLDLSTNRLNSSLPASWGTNGNLPSLTFADLSANSLQGSLPGAWFTQGALKSLATLNISSNALTSSISWQSMPPALTELTVQPLNSKMCGPVPAGVPAYGASGPITALGPCPSHLSKAAIAGIVVGAVAAFAFAAAGLTFAWRRQLAKVKAKRYHSYDPLIEFYKVKEAQQASMEVGDASLLSTAADSNVSPMRLTIVETEGEPVMLGEGAYGKVFKALLNKTQEVAIKFLNPSAVGSHDINRKRFEDEIRIMLLCDHTNVIACHGAFLSKNLIYCVCEYAALGDLHAALRNDTASDRHYSWYKRGRQVALDVARGLDYLHNRKVLHLDVKPSNVVLMHEGTAKLTDVGLSRQLEGKSYLSGTAVGGTHDYRAPETFAGLKVSFSADIWSYGVILLEIITGQQQRRGSYVKPSDIPAQCPANIAALADQCMANDAMKRPSVKDIIRRLERSHSDMAAYV</sequence>
<proteinExistence type="predicted"/>
<accession>A0AAW1PI04</accession>
<gene>
    <name evidence="21" type="ORF">WJX73_004499</name>
</gene>
<dbReference type="SUPFAM" id="SSF56112">
    <property type="entry name" value="Protein kinase-like (PK-like)"/>
    <property type="match status" value="1"/>
</dbReference>
<feature type="binding site" evidence="17">
    <location>
        <position position="1330"/>
    </location>
    <ligand>
        <name>ATP</name>
        <dbReference type="ChEBI" id="CHEBI:30616"/>
    </ligand>
</feature>
<comment type="caution">
    <text evidence="21">The sequence shown here is derived from an EMBL/GenBank/DDBJ whole genome shotgun (WGS) entry which is preliminary data.</text>
</comment>
<protein>
    <recommendedName>
        <fullName evidence="20">Protein kinase domain-containing protein</fullName>
    </recommendedName>
</protein>
<keyword evidence="11 17" id="KW-0067">ATP-binding</keyword>
<dbReference type="InterPro" id="IPR011009">
    <property type="entry name" value="Kinase-like_dom_sf"/>
</dbReference>